<accession>A0A9Q1IAQ0</accession>
<name>A0A9Q1IAQ0_SYNKA</name>
<dbReference type="AlphaFoldDB" id="A0A9Q1IAQ0"/>
<protein>
    <submittedName>
        <fullName evidence="2">Uncharacterized protein</fullName>
    </submittedName>
</protein>
<keyword evidence="3" id="KW-1185">Reference proteome</keyword>
<feature type="compositionally biased region" description="Basic and acidic residues" evidence="1">
    <location>
        <begin position="88"/>
        <end position="97"/>
    </location>
</feature>
<proteinExistence type="predicted"/>
<gene>
    <name evidence="2" type="ORF">SKAU_G00425030</name>
</gene>
<reference evidence="2" key="1">
    <citation type="journal article" date="2023" name="Science">
        <title>Genome structures resolve the early diversification of teleost fishes.</title>
        <authorList>
            <person name="Parey E."/>
            <person name="Louis A."/>
            <person name="Montfort J."/>
            <person name="Bouchez O."/>
            <person name="Roques C."/>
            <person name="Iampietro C."/>
            <person name="Lluch J."/>
            <person name="Castinel A."/>
            <person name="Donnadieu C."/>
            <person name="Desvignes T."/>
            <person name="Floi Bucao C."/>
            <person name="Jouanno E."/>
            <person name="Wen M."/>
            <person name="Mejri S."/>
            <person name="Dirks R."/>
            <person name="Jansen H."/>
            <person name="Henkel C."/>
            <person name="Chen W.J."/>
            <person name="Zahm M."/>
            <person name="Cabau C."/>
            <person name="Klopp C."/>
            <person name="Thompson A.W."/>
            <person name="Robinson-Rechavi M."/>
            <person name="Braasch I."/>
            <person name="Lecointre G."/>
            <person name="Bobe J."/>
            <person name="Postlethwait J.H."/>
            <person name="Berthelot C."/>
            <person name="Roest Crollius H."/>
            <person name="Guiguen Y."/>
        </authorList>
    </citation>
    <scope>NUCLEOTIDE SEQUENCE</scope>
    <source>
        <strain evidence="2">WJC10195</strain>
    </source>
</reference>
<sequence>MCDDGARGTTRKTAAAAARLHLAVKGSAGRAVARWPRNSHCEAPANAAWPRRVLSRDIQDSKEGSCGVPAIPTPFLRPAQPHGLGIEQARRGGAGEDERVRVREREILTQISIPKEWPCRVTSTEGLSLSPWPLRHVRSVSSSGHDQIPYLWSHGSSHLAS</sequence>
<feature type="region of interest" description="Disordered" evidence="1">
    <location>
        <begin position="60"/>
        <end position="97"/>
    </location>
</feature>
<evidence type="ECO:0000256" key="1">
    <source>
        <dbReference type="SAM" id="MobiDB-lite"/>
    </source>
</evidence>
<evidence type="ECO:0000313" key="3">
    <source>
        <dbReference type="Proteomes" id="UP001152622"/>
    </source>
</evidence>
<dbReference type="Proteomes" id="UP001152622">
    <property type="component" value="Unassembled WGS sequence"/>
</dbReference>
<dbReference type="EMBL" id="JAINUF010000025">
    <property type="protein sequence ID" value="KAJ8332714.1"/>
    <property type="molecule type" value="Genomic_DNA"/>
</dbReference>
<evidence type="ECO:0000313" key="2">
    <source>
        <dbReference type="EMBL" id="KAJ8332714.1"/>
    </source>
</evidence>
<comment type="caution">
    <text evidence="2">The sequence shown here is derived from an EMBL/GenBank/DDBJ whole genome shotgun (WGS) entry which is preliminary data.</text>
</comment>
<organism evidence="2 3">
    <name type="scientific">Synaphobranchus kaupii</name>
    <name type="common">Kaup's arrowtooth eel</name>
    <dbReference type="NCBI Taxonomy" id="118154"/>
    <lineage>
        <taxon>Eukaryota</taxon>
        <taxon>Metazoa</taxon>
        <taxon>Chordata</taxon>
        <taxon>Craniata</taxon>
        <taxon>Vertebrata</taxon>
        <taxon>Euteleostomi</taxon>
        <taxon>Actinopterygii</taxon>
        <taxon>Neopterygii</taxon>
        <taxon>Teleostei</taxon>
        <taxon>Anguilliformes</taxon>
        <taxon>Synaphobranchidae</taxon>
        <taxon>Synaphobranchus</taxon>
    </lineage>
</organism>